<accession>A0A9Q0JQD6</accession>
<reference evidence="2" key="2">
    <citation type="journal article" date="2023" name="Plants (Basel)">
        <title>Annotation of the Turnera subulata (Passifloraceae) Draft Genome Reveals the S-Locus Evolved after the Divergence of Turneroideae from Passifloroideae in a Stepwise Manner.</title>
        <authorList>
            <person name="Henning P.M."/>
            <person name="Roalson E.H."/>
            <person name="Mir W."/>
            <person name="McCubbin A.G."/>
            <person name="Shore J.S."/>
        </authorList>
    </citation>
    <scope>NUCLEOTIDE SEQUENCE</scope>
    <source>
        <strain evidence="2">F60SS</strain>
    </source>
</reference>
<proteinExistence type="predicted"/>
<gene>
    <name evidence="2" type="ORF">Tsubulata_046351</name>
</gene>
<protein>
    <recommendedName>
        <fullName evidence="1">F-box associated beta-propeller type 1 domain-containing protein</fullName>
    </recommendedName>
</protein>
<dbReference type="Pfam" id="PF07734">
    <property type="entry name" value="FBA_1"/>
    <property type="match status" value="1"/>
</dbReference>
<evidence type="ECO:0000259" key="1">
    <source>
        <dbReference type="Pfam" id="PF07734"/>
    </source>
</evidence>
<keyword evidence="3" id="KW-1185">Reference proteome</keyword>
<feature type="domain" description="F-box associated beta-propeller type 1" evidence="1">
    <location>
        <begin position="2"/>
        <end position="96"/>
    </location>
</feature>
<dbReference type="EMBL" id="JAKUCV010000733">
    <property type="protein sequence ID" value="KAJ4848970.1"/>
    <property type="molecule type" value="Genomic_DNA"/>
</dbReference>
<name>A0A9Q0JQD6_9ROSI</name>
<evidence type="ECO:0000313" key="3">
    <source>
        <dbReference type="Proteomes" id="UP001141552"/>
    </source>
</evidence>
<sequence length="183" mass="21189">MGLFLNGALHWESRNEKDGFGKIIAFDLAKERFYDVPLPPSRHLQLPPLKFCYQDCSMGVVGEYLYYCVNFFQYSANVVWVMKEYCNEASWVHFVSYRGPYGDREVTYVPNSIPISAKNGGYVMLQYSTGCIDVLRWISNNNPDEAEGQYSKKIKFFERHLRIWSSVQYTEALTSPYASTAIH</sequence>
<evidence type="ECO:0000313" key="2">
    <source>
        <dbReference type="EMBL" id="KAJ4848970.1"/>
    </source>
</evidence>
<dbReference type="Proteomes" id="UP001141552">
    <property type="component" value="Unassembled WGS sequence"/>
</dbReference>
<dbReference type="AlphaFoldDB" id="A0A9Q0JQD6"/>
<comment type="caution">
    <text evidence="2">The sequence shown here is derived from an EMBL/GenBank/DDBJ whole genome shotgun (WGS) entry which is preliminary data.</text>
</comment>
<reference evidence="2" key="1">
    <citation type="submission" date="2022-02" db="EMBL/GenBank/DDBJ databases">
        <authorList>
            <person name="Henning P.M."/>
            <person name="McCubbin A.G."/>
            <person name="Shore J.S."/>
        </authorList>
    </citation>
    <scope>NUCLEOTIDE SEQUENCE</scope>
    <source>
        <strain evidence="2">F60SS</strain>
        <tissue evidence="2">Leaves</tissue>
    </source>
</reference>
<dbReference type="OrthoDB" id="591557at2759"/>
<organism evidence="2 3">
    <name type="scientific">Turnera subulata</name>
    <dbReference type="NCBI Taxonomy" id="218843"/>
    <lineage>
        <taxon>Eukaryota</taxon>
        <taxon>Viridiplantae</taxon>
        <taxon>Streptophyta</taxon>
        <taxon>Embryophyta</taxon>
        <taxon>Tracheophyta</taxon>
        <taxon>Spermatophyta</taxon>
        <taxon>Magnoliopsida</taxon>
        <taxon>eudicotyledons</taxon>
        <taxon>Gunneridae</taxon>
        <taxon>Pentapetalae</taxon>
        <taxon>rosids</taxon>
        <taxon>fabids</taxon>
        <taxon>Malpighiales</taxon>
        <taxon>Passifloraceae</taxon>
        <taxon>Turnera</taxon>
    </lineage>
</organism>
<dbReference type="InterPro" id="IPR006527">
    <property type="entry name" value="F-box-assoc_dom_typ1"/>
</dbReference>